<comment type="caution">
    <text evidence="2">The sequence shown here is derived from an EMBL/GenBank/DDBJ whole genome shotgun (WGS) entry which is preliminary data.</text>
</comment>
<protein>
    <submittedName>
        <fullName evidence="2">Uncharacterized protein</fullName>
    </submittedName>
</protein>
<keyword evidence="3" id="KW-1185">Reference proteome</keyword>
<feature type="compositionally biased region" description="Polar residues" evidence="1">
    <location>
        <begin position="1"/>
        <end position="22"/>
    </location>
</feature>
<proteinExistence type="predicted"/>
<dbReference type="EMBL" id="MU003770">
    <property type="protein sequence ID" value="KAF2724775.1"/>
    <property type="molecule type" value="Genomic_DNA"/>
</dbReference>
<reference evidence="2" key="1">
    <citation type="journal article" date="2020" name="Stud. Mycol.">
        <title>101 Dothideomycetes genomes: a test case for predicting lifestyles and emergence of pathogens.</title>
        <authorList>
            <person name="Haridas S."/>
            <person name="Albert R."/>
            <person name="Binder M."/>
            <person name="Bloem J."/>
            <person name="Labutti K."/>
            <person name="Salamov A."/>
            <person name="Andreopoulos B."/>
            <person name="Baker S."/>
            <person name="Barry K."/>
            <person name="Bills G."/>
            <person name="Bluhm B."/>
            <person name="Cannon C."/>
            <person name="Castanera R."/>
            <person name="Culley D."/>
            <person name="Daum C."/>
            <person name="Ezra D."/>
            <person name="Gonzalez J."/>
            <person name="Henrissat B."/>
            <person name="Kuo A."/>
            <person name="Liang C."/>
            <person name="Lipzen A."/>
            <person name="Lutzoni F."/>
            <person name="Magnuson J."/>
            <person name="Mondo S."/>
            <person name="Nolan M."/>
            <person name="Ohm R."/>
            <person name="Pangilinan J."/>
            <person name="Park H.-J."/>
            <person name="Ramirez L."/>
            <person name="Alfaro M."/>
            <person name="Sun H."/>
            <person name="Tritt A."/>
            <person name="Yoshinaga Y."/>
            <person name="Zwiers L.-H."/>
            <person name="Turgeon B."/>
            <person name="Goodwin S."/>
            <person name="Spatafora J."/>
            <person name="Crous P."/>
            <person name="Grigoriev I."/>
        </authorList>
    </citation>
    <scope>NUCLEOTIDE SEQUENCE</scope>
    <source>
        <strain evidence="2">CBS 116435</strain>
    </source>
</reference>
<feature type="region of interest" description="Disordered" evidence="1">
    <location>
        <begin position="125"/>
        <end position="158"/>
    </location>
</feature>
<dbReference type="Proteomes" id="UP000799441">
    <property type="component" value="Unassembled WGS sequence"/>
</dbReference>
<name>A0A9P4QEI9_9PEZI</name>
<evidence type="ECO:0000313" key="3">
    <source>
        <dbReference type="Proteomes" id="UP000799441"/>
    </source>
</evidence>
<accession>A0A9P4QEI9</accession>
<evidence type="ECO:0000256" key="1">
    <source>
        <dbReference type="SAM" id="MobiDB-lite"/>
    </source>
</evidence>
<evidence type="ECO:0000313" key="2">
    <source>
        <dbReference type="EMBL" id="KAF2724775.1"/>
    </source>
</evidence>
<feature type="region of interest" description="Disordered" evidence="1">
    <location>
        <begin position="1"/>
        <end position="63"/>
    </location>
</feature>
<feature type="compositionally biased region" description="Low complexity" evidence="1">
    <location>
        <begin position="34"/>
        <end position="48"/>
    </location>
</feature>
<sequence>MASNNTTTNLPIRTLKSQQQEQPAGAGVIDPDETASSTDDTTNNTASAPSPSNPDHATVNDREDRFLDATLEINTILSDFQRQLHLCHARYAEAELQDLLVRLVWARQGMQMLASRAEARASWMRSMPSGGRGAGASTAGAEGRGAEEGNQRLGLTLE</sequence>
<gene>
    <name evidence="2" type="ORF">K431DRAFT_281727</name>
</gene>
<organism evidence="2 3">
    <name type="scientific">Polychaeton citri CBS 116435</name>
    <dbReference type="NCBI Taxonomy" id="1314669"/>
    <lineage>
        <taxon>Eukaryota</taxon>
        <taxon>Fungi</taxon>
        <taxon>Dikarya</taxon>
        <taxon>Ascomycota</taxon>
        <taxon>Pezizomycotina</taxon>
        <taxon>Dothideomycetes</taxon>
        <taxon>Dothideomycetidae</taxon>
        <taxon>Capnodiales</taxon>
        <taxon>Capnodiaceae</taxon>
        <taxon>Polychaeton</taxon>
    </lineage>
</organism>
<dbReference type="AlphaFoldDB" id="A0A9P4QEI9"/>